<dbReference type="InterPro" id="IPR014596">
    <property type="entry name" value="UCP035836"/>
</dbReference>
<keyword evidence="5" id="KW-1185">Reference proteome</keyword>
<dbReference type="PANTHER" id="PTHR44227:SF3">
    <property type="entry name" value="PROTEIN O-MANNOSYL-TRANSFERASE TMTC4"/>
    <property type="match status" value="1"/>
</dbReference>
<dbReference type="AlphaFoldDB" id="A0A3D9Z0J1"/>
<keyword evidence="2 3" id="KW-0802">TPR repeat</keyword>
<accession>A0A3D9Z0J1</accession>
<name>A0A3D9Z0J1_9HYPH</name>
<dbReference type="EMBL" id="QUMO01000002">
    <property type="protein sequence ID" value="REF87608.1"/>
    <property type="molecule type" value="Genomic_DNA"/>
</dbReference>
<dbReference type="InterPro" id="IPR011717">
    <property type="entry name" value="TPR-4"/>
</dbReference>
<proteinExistence type="predicted"/>
<dbReference type="InterPro" id="IPR019734">
    <property type="entry name" value="TPR_rpt"/>
</dbReference>
<evidence type="ECO:0000256" key="2">
    <source>
        <dbReference type="ARBA" id="ARBA00022803"/>
    </source>
</evidence>
<protein>
    <submittedName>
        <fullName evidence="4">Flp pilus assembly protein TadD</fullName>
    </submittedName>
</protein>
<evidence type="ECO:0000313" key="4">
    <source>
        <dbReference type="EMBL" id="REF87608.1"/>
    </source>
</evidence>
<dbReference type="GO" id="GO:0042802">
    <property type="term" value="F:identical protein binding"/>
    <property type="evidence" value="ECO:0007669"/>
    <property type="project" value="InterPro"/>
</dbReference>
<dbReference type="PROSITE" id="PS50005">
    <property type="entry name" value="TPR"/>
    <property type="match status" value="1"/>
</dbReference>
<dbReference type="RefSeq" id="WP_245411194.1">
    <property type="nucleotide sequence ID" value="NZ_CP025086.1"/>
</dbReference>
<reference evidence="4 5" key="1">
    <citation type="submission" date="2018-08" db="EMBL/GenBank/DDBJ databases">
        <title>Genomic Encyclopedia of Type Strains, Phase IV (KMG-IV): sequencing the most valuable type-strain genomes for metagenomic binning, comparative biology and taxonomic classification.</title>
        <authorList>
            <person name="Goeker M."/>
        </authorList>
    </citation>
    <scope>NUCLEOTIDE SEQUENCE [LARGE SCALE GENOMIC DNA]</scope>
    <source>
        <strain evidence="4 5">BW863</strain>
    </source>
</reference>
<dbReference type="InterPro" id="IPR052346">
    <property type="entry name" value="O-mannosyl-transferase_TMTC"/>
</dbReference>
<organism evidence="4 5">
    <name type="scientific">Methylovirgula ligni</name>
    <dbReference type="NCBI Taxonomy" id="569860"/>
    <lineage>
        <taxon>Bacteria</taxon>
        <taxon>Pseudomonadati</taxon>
        <taxon>Pseudomonadota</taxon>
        <taxon>Alphaproteobacteria</taxon>
        <taxon>Hyphomicrobiales</taxon>
        <taxon>Beijerinckiaceae</taxon>
        <taxon>Methylovirgula</taxon>
    </lineage>
</organism>
<dbReference type="SUPFAM" id="SSF48452">
    <property type="entry name" value="TPR-like"/>
    <property type="match status" value="1"/>
</dbReference>
<comment type="caution">
    <text evidence="4">The sequence shown here is derived from an EMBL/GenBank/DDBJ whole genome shotgun (WGS) entry which is preliminary data.</text>
</comment>
<dbReference type="PANTHER" id="PTHR44227">
    <property type="match status" value="1"/>
</dbReference>
<evidence type="ECO:0000256" key="3">
    <source>
        <dbReference type="PROSITE-ProRule" id="PRU00339"/>
    </source>
</evidence>
<gene>
    <name evidence="4" type="ORF">DES32_1231</name>
</gene>
<dbReference type="InterPro" id="IPR011990">
    <property type="entry name" value="TPR-like_helical_dom_sf"/>
</dbReference>
<dbReference type="Pfam" id="PF13428">
    <property type="entry name" value="TPR_14"/>
    <property type="match status" value="1"/>
</dbReference>
<dbReference type="Pfam" id="PF13414">
    <property type="entry name" value="TPR_11"/>
    <property type="match status" value="1"/>
</dbReference>
<evidence type="ECO:0000256" key="1">
    <source>
        <dbReference type="ARBA" id="ARBA00022737"/>
    </source>
</evidence>
<dbReference type="PIRSF" id="PIRSF035836">
    <property type="entry name" value="UCP035836"/>
    <property type="match status" value="1"/>
</dbReference>
<evidence type="ECO:0000313" key="5">
    <source>
        <dbReference type="Proteomes" id="UP000256900"/>
    </source>
</evidence>
<keyword evidence="1" id="KW-0677">Repeat</keyword>
<dbReference type="Proteomes" id="UP000256900">
    <property type="component" value="Unassembled WGS sequence"/>
</dbReference>
<dbReference type="Pfam" id="PF07721">
    <property type="entry name" value="TPR_4"/>
    <property type="match status" value="1"/>
</dbReference>
<dbReference type="Gene3D" id="1.25.40.10">
    <property type="entry name" value="Tetratricopeptide repeat domain"/>
    <property type="match status" value="1"/>
</dbReference>
<feature type="repeat" description="TPR" evidence="3">
    <location>
        <begin position="126"/>
        <end position="159"/>
    </location>
</feature>
<dbReference type="SMART" id="SM00028">
    <property type="entry name" value="TPR"/>
    <property type="match status" value="2"/>
</dbReference>
<sequence length="285" mass="30550">MPAALLMASLALAGCQSIGPDSITGSIGSDAVAPNSPAALQRYTEDLGQRYDSQPDNKSVAMAYARALRASQRYDQAVAVAQRLAAKYPKDMQVLGAYGKALAEAGHLRQAETVLPEAHTPEEPNWSILSAQGTVEDQLGDHDQAQAYYRAALKIVPNQPEVLSNLGLSYALSKQLPLAEDTLRLAAAQPGADSRVRQNLALVLSLQGKFDAAQTVAQQDLAPVDAAEDVASIKQMIAQSDTWNQIRDLDKPQRTAALAHRPRHYAKVEKATPQNLHPTQIGSAD</sequence>